<proteinExistence type="predicted"/>
<dbReference type="AlphaFoldDB" id="A0A8J7C6Z5"/>
<dbReference type="EMBL" id="JACXAE010000074">
    <property type="protein sequence ID" value="MBD2774989.1"/>
    <property type="molecule type" value="Genomic_DNA"/>
</dbReference>
<evidence type="ECO:0000313" key="2">
    <source>
        <dbReference type="Proteomes" id="UP000629098"/>
    </source>
</evidence>
<accession>A0A8J7C6Z5</accession>
<keyword evidence="2" id="KW-1185">Reference proteome</keyword>
<dbReference type="RefSeq" id="WP_190832783.1">
    <property type="nucleotide sequence ID" value="NZ_CAWPPI010000074.1"/>
</dbReference>
<organism evidence="1 2">
    <name type="scientific">Iningainema tapete BLCC-T55</name>
    <dbReference type="NCBI Taxonomy" id="2748662"/>
    <lineage>
        <taxon>Bacteria</taxon>
        <taxon>Bacillati</taxon>
        <taxon>Cyanobacteriota</taxon>
        <taxon>Cyanophyceae</taxon>
        <taxon>Nostocales</taxon>
        <taxon>Scytonemataceae</taxon>
        <taxon>Iningainema tapete</taxon>
    </lineage>
</organism>
<protein>
    <submittedName>
        <fullName evidence="1">Uncharacterized protein</fullName>
    </submittedName>
</protein>
<comment type="caution">
    <text evidence="1">The sequence shown here is derived from an EMBL/GenBank/DDBJ whole genome shotgun (WGS) entry which is preliminary data.</text>
</comment>
<sequence length="88" mass="9850">MQVASDQALDAEARILPSGWAKAFLKFFSIQQELRKNKDKIQAIPTLSTSHSLLIPQTGDRQPTASLVIVVRSQSVFNPLKFLAREEK</sequence>
<evidence type="ECO:0000313" key="1">
    <source>
        <dbReference type="EMBL" id="MBD2774989.1"/>
    </source>
</evidence>
<reference evidence="1" key="1">
    <citation type="submission" date="2020-09" db="EMBL/GenBank/DDBJ databases">
        <title>Iningainema tapete sp. nov. (Scytonemataceae, Cyanobacteria) from greenhouses in central Florida (USA) produces two types of nodularin with biosynthetic potential for microcystin-LR and anabaenopeptins.</title>
        <authorList>
            <person name="Berthold D.E."/>
            <person name="Lefler F.W."/>
            <person name="Huang I.-S."/>
            <person name="Abdulla H."/>
            <person name="Zimba P.V."/>
            <person name="Laughinghouse H.D. IV."/>
        </authorList>
    </citation>
    <scope>NUCLEOTIDE SEQUENCE</scope>
    <source>
        <strain evidence="1">BLCCT55</strain>
    </source>
</reference>
<name>A0A8J7C6Z5_9CYAN</name>
<dbReference type="Proteomes" id="UP000629098">
    <property type="component" value="Unassembled WGS sequence"/>
</dbReference>
<gene>
    <name evidence="1" type="ORF">ICL16_23715</name>
</gene>